<keyword evidence="1" id="KW-0812">Transmembrane</keyword>
<feature type="transmembrane region" description="Helical" evidence="1">
    <location>
        <begin position="70"/>
        <end position="91"/>
    </location>
</feature>
<gene>
    <name evidence="2" type="ORF">I7I51_02320</name>
</gene>
<dbReference type="AlphaFoldDB" id="A0A8A1MDJ7"/>
<sequence length="299" mass="33885">MVGDARDSLDGECSNLGDDELKLKFIPNTTVSSHHLRNSSVPSVKLLLGSPCLDELPFGYKLRRFWPRSVIGVIVPPLVTGYYTFLVMYYLESQNEDINHLKVGPRGANFAFWSWFLIDSSGVFGLNLSQYGLIGTEAGILMYNQSLGPKDALQLMMHADRTWSGPSGWLKILRKSMFLWKKDERSSQPLPISGLCMESGDGYVMRTSGSSTPVVLGRNQANFDFRKMASIYERASNDWKTGAPVRMPGIGVMSRSSLKRLEHDFSKDFQTHFLLIQEFLRFSWPHKHLFQSWEQQAVS</sequence>
<feature type="transmembrane region" description="Helical" evidence="1">
    <location>
        <begin position="111"/>
        <end position="134"/>
    </location>
</feature>
<evidence type="ECO:0000313" key="3">
    <source>
        <dbReference type="Proteomes" id="UP000663671"/>
    </source>
</evidence>
<dbReference type="EMBL" id="CP069112">
    <property type="protein sequence ID" value="QSS62582.1"/>
    <property type="molecule type" value="Genomic_DNA"/>
</dbReference>
<protein>
    <submittedName>
        <fullName evidence="2">Uncharacterized protein</fullName>
    </submittedName>
</protein>
<reference evidence="2" key="1">
    <citation type="submission" date="2021-01" db="EMBL/GenBank/DDBJ databases">
        <title>Chromosome-level genome assembly of a human fungal pathogen reveals clustering of transcriptionally co-regulated genes.</title>
        <authorList>
            <person name="Voorhies M."/>
            <person name="Cohen S."/>
            <person name="Shea T.P."/>
            <person name="Petrus S."/>
            <person name="Munoz J.F."/>
            <person name="Poplawski S."/>
            <person name="Goldman W.E."/>
            <person name="Michael T."/>
            <person name="Cuomo C.A."/>
            <person name="Sil A."/>
            <person name="Beyhan S."/>
        </authorList>
    </citation>
    <scope>NUCLEOTIDE SEQUENCE</scope>
    <source>
        <strain evidence="2">WU24</strain>
    </source>
</reference>
<evidence type="ECO:0000256" key="1">
    <source>
        <dbReference type="SAM" id="Phobius"/>
    </source>
</evidence>
<name>A0A8A1MDJ7_AJECA</name>
<accession>A0A8A1MDJ7</accession>
<organism evidence="2 3">
    <name type="scientific">Ajellomyces capsulatus</name>
    <name type="common">Darling's disease fungus</name>
    <name type="synonym">Histoplasma capsulatum</name>
    <dbReference type="NCBI Taxonomy" id="5037"/>
    <lineage>
        <taxon>Eukaryota</taxon>
        <taxon>Fungi</taxon>
        <taxon>Dikarya</taxon>
        <taxon>Ascomycota</taxon>
        <taxon>Pezizomycotina</taxon>
        <taxon>Eurotiomycetes</taxon>
        <taxon>Eurotiomycetidae</taxon>
        <taxon>Onygenales</taxon>
        <taxon>Ajellomycetaceae</taxon>
        <taxon>Histoplasma</taxon>
    </lineage>
</organism>
<dbReference type="VEuPathDB" id="FungiDB:I7I51_02320"/>
<dbReference type="OrthoDB" id="5287717at2759"/>
<keyword evidence="1" id="KW-1133">Transmembrane helix</keyword>
<proteinExistence type="predicted"/>
<dbReference type="Proteomes" id="UP000663671">
    <property type="component" value="Chromosome 7"/>
</dbReference>
<evidence type="ECO:0000313" key="2">
    <source>
        <dbReference type="EMBL" id="QSS62582.1"/>
    </source>
</evidence>
<keyword evidence="1" id="KW-0472">Membrane</keyword>